<dbReference type="Pfam" id="PF13424">
    <property type="entry name" value="TPR_12"/>
    <property type="match status" value="1"/>
</dbReference>
<keyword evidence="6 8" id="KW-0456">Lyase</keyword>
<feature type="repeat" description="TPR" evidence="7">
    <location>
        <begin position="167"/>
        <end position="200"/>
    </location>
</feature>
<dbReference type="PANTHER" id="PTHR11920:SF335">
    <property type="entry name" value="GUANYLATE CYCLASE"/>
    <property type="match status" value="1"/>
</dbReference>
<evidence type="ECO:0000256" key="6">
    <source>
        <dbReference type="ARBA" id="ARBA00023239"/>
    </source>
</evidence>
<evidence type="ECO:0000256" key="4">
    <source>
        <dbReference type="ARBA" id="ARBA00022989"/>
    </source>
</evidence>
<evidence type="ECO:0000313" key="11">
    <source>
        <dbReference type="EMBL" id="MCA0132756.1"/>
    </source>
</evidence>
<evidence type="ECO:0000256" key="8">
    <source>
        <dbReference type="RuleBase" id="RU000405"/>
    </source>
</evidence>
<protein>
    <submittedName>
        <fullName evidence="11">Tetratricopeptide repeat protein</fullName>
    </submittedName>
</protein>
<dbReference type="Gene3D" id="1.25.40.10">
    <property type="entry name" value="Tetratricopeptide repeat domain"/>
    <property type="match status" value="2"/>
</dbReference>
<feature type="domain" description="Guanylate cyclase" evidence="10">
    <location>
        <begin position="425"/>
        <end position="554"/>
    </location>
</feature>
<comment type="subcellular location">
    <subcellularLocation>
        <location evidence="1">Membrane</location>
    </subcellularLocation>
</comment>
<proteinExistence type="inferred from homology"/>
<feature type="transmembrane region" description="Helical" evidence="9">
    <location>
        <begin position="354"/>
        <end position="374"/>
    </location>
</feature>
<evidence type="ECO:0000256" key="5">
    <source>
        <dbReference type="ARBA" id="ARBA00023136"/>
    </source>
</evidence>
<keyword evidence="4 9" id="KW-1133">Transmembrane helix</keyword>
<dbReference type="PANTHER" id="PTHR11920">
    <property type="entry name" value="GUANYLYL CYCLASE"/>
    <property type="match status" value="1"/>
</dbReference>
<dbReference type="RefSeq" id="WP_224528587.1">
    <property type="nucleotide sequence ID" value="NZ_JAIUJR010000005.1"/>
</dbReference>
<evidence type="ECO:0000259" key="10">
    <source>
        <dbReference type="PROSITE" id="PS50125"/>
    </source>
</evidence>
<accession>A0ABS7XUQ7</accession>
<dbReference type="InterPro" id="IPR050401">
    <property type="entry name" value="Cyclic_nucleotide_synthase"/>
</dbReference>
<name>A0ABS7XUQ7_9FLAO</name>
<keyword evidence="12" id="KW-1185">Reference proteome</keyword>
<dbReference type="InterPro" id="IPR018297">
    <property type="entry name" value="A/G_cyclase_CS"/>
</dbReference>
<comment type="similarity">
    <text evidence="8">Belongs to the adenylyl cyclase class-4/guanylyl cyclase family.</text>
</comment>
<dbReference type="Pfam" id="PF00211">
    <property type="entry name" value="Guanylate_cyc"/>
    <property type="match status" value="1"/>
</dbReference>
<dbReference type="InterPro" id="IPR011990">
    <property type="entry name" value="TPR-like_helical_dom_sf"/>
</dbReference>
<keyword evidence="3" id="KW-0547">Nucleotide-binding</keyword>
<evidence type="ECO:0000256" key="3">
    <source>
        <dbReference type="ARBA" id="ARBA00022741"/>
    </source>
</evidence>
<dbReference type="PROSITE" id="PS50005">
    <property type="entry name" value="TPR"/>
    <property type="match status" value="1"/>
</dbReference>
<evidence type="ECO:0000256" key="2">
    <source>
        <dbReference type="ARBA" id="ARBA00022692"/>
    </source>
</evidence>
<dbReference type="EMBL" id="JAIUJR010000005">
    <property type="protein sequence ID" value="MCA0132756.1"/>
    <property type="molecule type" value="Genomic_DNA"/>
</dbReference>
<dbReference type="SUPFAM" id="SSF55073">
    <property type="entry name" value="Nucleotide cyclase"/>
    <property type="match status" value="1"/>
</dbReference>
<dbReference type="PROSITE" id="PS00452">
    <property type="entry name" value="GUANYLATE_CYCLASE_1"/>
    <property type="match status" value="1"/>
</dbReference>
<dbReference type="Pfam" id="PF13181">
    <property type="entry name" value="TPR_8"/>
    <property type="match status" value="1"/>
</dbReference>
<keyword evidence="2 9" id="KW-0812">Transmembrane</keyword>
<keyword evidence="7" id="KW-0802">TPR repeat</keyword>
<dbReference type="SMART" id="SM00028">
    <property type="entry name" value="TPR"/>
    <property type="match status" value="5"/>
</dbReference>
<dbReference type="PROSITE" id="PS50125">
    <property type="entry name" value="GUANYLATE_CYCLASE_2"/>
    <property type="match status" value="1"/>
</dbReference>
<evidence type="ECO:0000256" key="9">
    <source>
        <dbReference type="SAM" id="Phobius"/>
    </source>
</evidence>
<evidence type="ECO:0000313" key="12">
    <source>
        <dbReference type="Proteomes" id="UP001198901"/>
    </source>
</evidence>
<organism evidence="11 12">
    <name type="scientific">Winogradskyella alexanderae</name>
    <dbReference type="NCBI Taxonomy" id="2877123"/>
    <lineage>
        <taxon>Bacteria</taxon>
        <taxon>Pseudomonadati</taxon>
        <taxon>Bacteroidota</taxon>
        <taxon>Flavobacteriia</taxon>
        <taxon>Flavobacteriales</taxon>
        <taxon>Flavobacteriaceae</taxon>
        <taxon>Winogradskyella</taxon>
    </lineage>
</organism>
<dbReference type="InterPro" id="IPR029787">
    <property type="entry name" value="Nucleotide_cyclase"/>
</dbReference>
<sequence>MFHHLKKAYFVTIGFFFIVVQFAFGQDQKVADSLSVIYKKNNLDGIEKLELLRDLSFNELNDPELSLKYANELIALSELERNYQYIHSGYLQKGYYYFNNGDIELALEAFFKSNEASNKVNYIEGQGVTYAAIADSYVVNENFDTAIEYYNQAIAFIEKTNDSINLASILINFGDAHFNNKKYDAALEKFKKSIQICQEINFLTGTAYNKGNIGMVYAEQGKDQLAESNINEAIEILELQEDYYPISIYLTYMSDIYARKKDFNTALTYLERSLNLAKKYGLKDQISEANLKLSEFHESKGDLATAYPFFKEHIVYRDLVVNLQSVQKAADVRTEFEVSKEKAIAKEKQKTQRIIIWSTVGVLFLIGLLAFGLYRRNKYVRATNKIIANEKERSDKLLLNILPEETAQELKDKGRVEAKKYPSVTVLFSDFKGFTKYAEGLSPEELVKTIDYYFTEFDLIMERHGLEKIKTIGDAYMAVGGLSFDNVDKAKEMILAAQEMNNFVVKAKDDVHTSATFDIRIGINTGPVVAGVVGKNKFAYDIWGDTVNIASRMESTSEPGRINISEYTYERIKSDFECTYRGELEVKNRGHLKMYFVN</sequence>
<dbReference type="Proteomes" id="UP001198901">
    <property type="component" value="Unassembled WGS sequence"/>
</dbReference>
<comment type="caution">
    <text evidence="11">The sequence shown here is derived from an EMBL/GenBank/DDBJ whole genome shotgun (WGS) entry which is preliminary data.</text>
</comment>
<dbReference type="SUPFAM" id="SSF48452">
    <property type="entry name" value="TPR-like"/>
    <property type="match status" value="2"/>
</dbReference>
<evidence type="ECO:0000256" key="7">
    <source>
        <dbReference type="PROSITE-ProRule" id="PRU00339"/>
    </source>
</evidence>
<reference evidence="12" key="1">
    <citation type="submission" date="2023-07" db="EMBL/GenBank/DDBJ databases">
        <authorList>
            <person name="Yue Y."/>
        </authorList>
    </citation>
    <scope>NUCLEOTIDE SEQUENCE [LARGE SCALE GENOMIC DNA]</scope>
    <source>
        <strain evidence="12">D23</strain>
    </source>
</reference>
<dbReference type="InterPro" id="IPR001054">
    <property type="entry name" value="A/G_cyclase"/>
</dbReference>
<keyword evidence="5 9" id="KW-0472">Membrane</keyword>
<evidence type="ECO:0000256" key="1">
    <source>
        <dbReference type="ARBA" id="ARBA00004370"/>
    </source>
</evidence>
<gene>
    <name evidence="11" type="ORF">LBU54_09185</name>
</gene>
<dbReference type="CDD" id="cd07302">
    <property type="entry name" value="CHD"/>
    <property type="match status" value="1"/>
</dbReference>
<dbReference type="InterPro" id="IPR019734">
    <property type="entry name" value="TPR_rpt"/>
</dbReference>
<dbReference type="SMART" id="SM00044">
    <property type="entry name" value="CYCc"/>
    <property type="match status" value="1"/>
</dbReference>
<dbReference type="Gene3D" id="3.30.70.1230">
    <property type="entry name" value="Nucleotide cyclase"/>
    <property type="match status" value="1"/>
</dbReference>